<evidence type="ECO:0000256" key="2">
    <source>
        <dbReference type="ARBA" id="ARBA00022692"/>
    </source>
</evidence>
<dbReference type="InterPro" id="IPR014205">
    <property type="entry name" value="Spore_YtaF"/>
</dbReference>
<feature type="transmembrane region" description="Helical" evidence="5">
    <location>
        <begin position="163"/>
        <end position="185"/>
    </location>
</feature>
<keyword evidence="1" id="KW-1003">Cell membrane</keyword>
<proteinExistence type="predicted"/>
<organism evidence="6 7">
    <name type="scientific">Solibaculum intestinale</name>
    <dbReference type="NCBI Taxonomy" id="3133165"/>
    <lineage>
        <taxon>Bacteria</taxon>
        <taxon>Bacillati</taxon>
        <taxon>Bacillota</taxon>
        <taxon>Clostridia</taxon>
        <taxon>Eubacteriales</taxon>
        <taxon>Oscillospiraceae</taxon>
        <taxon>Solibaculum</taxon>
    </lineage>
</organism>
<feature type="transmembrane region" description="Helical" evidence="5">
    <location>
        <begin position="192"/>
        <end position="210"/>
    </location>
</feature>
<protein>
    <submittedName>
        <fullName evidence="6">Sporulation membrane protein YtaF</fullName>
    </submittedName>
</protein>
<accession>A0ABV1DWB2</accession>
<evidence type="ECO:0000313" key="7">
    <source>
        <dbReference type="Proteomes" id="UP001489509"/>
    </source>
</evidence>
<keyword evidence="3 5" id="KW-1133">Transmembrane helix</keyword>
<comment type="caution">
    <text evidence="6">The sequence shown here is derived from an EMBL/GenBank/DDBJ whole genome shotgun (WGS) entry which is preliminary data.</text>
</comment>
<feature type="transmembrane region" description="Helical" evidence="5">
    <location>
        <begin position="138"/>
        <end position="157"/>
    </location>
</feature>
<sequence length="212" mass="22532">MGVTLPSLLEAFLLVAAVSLDAFVASFAYGTNQIKIPLSSLAVISVICSGMLAASLFFGSLLSPYLPQGITTGISFCVLFLLGVVKLFDSAIKMRIRKHKIDRQVKFSFLSLHFILNVYADPQKADADQSRVLSPLEAVSVSVALSLDGLAVGFGAGLANVNFWEAVVISLLFSAAMVAAGSFLGRKLAEKTDLNLSWLGGVLLMVLAFLKL</sequence>
<dbReference type="RefSeq" id="WP_349217603.1">
    <property type="nucleotide sequence ID" value="NZ_JBBMFD010000001.1"/>
</dbReference>
<name>A0ABV1DWB2_9FIRM</name>
<evidence type="ECO:0000256" key="4">
    <source>
        <dbReference type="ARBA" id="ARBA00023136"/>
    </source>
</evidence>
<evidence type="ECO:0000256" key="5">
    <source>
        <dbReference type="SAM" id="Phobius"/>
    </source>
</evidence>
<dbReference type="EMBL" id="JBBMFD010000001">
    <property type="protein sequence ID" value="MEQ2439328.1"/>
    <property type="molecule type" value="Genomic_DNA"/>
</dbReference>
<evidence type="ECO:0000313" key="6">
    <source>
        <dbReference type="EMBL" id="MEQ2439328.1"/>
    </source>
</evidence>
<reference evidence="6 7" key="1">
    <citation type="submission" date="2024-03" db="EMBL/GenBank/DDBJ databases">
        <title>Human intestinal bacterial collection.</title>
        <authorList>
            <person name="Pauvert C."/>
            <person name="Hitch T.C.A."/>
            <person name="Clavel T."/>
        </authorList>
    </citation>
    <scope>NUCLEOTIDE SEQUENCE [LARGE SCALE GENOMIC DNA]</scope>
    <source>
        <strain evidence="6 7">CLA-JM-H44</strain>
    </source>
</reference>
<evidence type="ECO:0000256" key="1">
    <source>
        <dbReference type="ARBA" id="ARBA00022475"/>
    </source>
</evidence>
<dbReference type="Proteomes" id="UP001489509">
    <property type="component" value="Unassembled WGS sequence"/>
</dbReference>
<dbReference type="Pfam" id="PF02659">
    <property type="entry name" value="Mntp"/>
    <property type="match status" value="1"/>
</dbReference>
<evidence type="ECO:0000256" key="3">
    <source>
        <dbReference type="ARBA" id="ARBA00022989"/>
    </source>
</evidence>
<keyword evidence="7" id="KW-1185">Reference proteome</keyword>
<dbReference type="InterPro" id="IPR003810">
    <property type="entry name" value="Mntp/YtaF"/>
</dbReference>
<dbReference type="NCBIfam" id="TIGR02840">
    <property type="entry name" value="spore_YtaF"/>
    <property type="match status" value="1"/>
</dbReference>
<feature type="transmembrane region" description="Helical" evidence="5">
    <location>
        <begin position="41"/>
        <end position="62"/>
    </location>
</feature>
<keyword evidence="4 5" id="KW-0472">Membrane</keyword>
<dbReference type="PANTHER" id="PTHR35529:SF2">
    <property type="entry name" value="SPORULATION PROTEIN YTAF-RELATED"/>
    <property type="match status" value="1"/>
</dbReference>
<feature type="transmembrane region" description="Helical" evidence="5">
    <location>
        <begin position="68"/>
        <end position="88"/>
    </location>
</feature>
<dbReference type="PANTHER" id="PTHR35529">
    <property type="entry name" value="MANGANESE EFFLUX PUMP MNTP-RELATED"/>
    <property type="match status" value="1"/>
</dbReference>
<keyword evidence="2 5" id="KW-0812">Transmembrane</keyword>
<feature type="transmembrane region" description="Helical" evidence="5">
    <location>
        <begin position="12"/>
        <end position="29"/>
    </location>
</feature>
<gene>
    <name evidence="6" type="primary">ytaF</name>
    <name evidence="6" type="ORF">WMO26_00640</name>
</gene>